<keyword evidence="5 15" id="KW-0378">Hydrolase</keyword>
<dbReference type="PANTHER" id="PTHR11070">
    <property type="entry name" value="UVRD / RECB / PCRA DNA HELICASE FAMILY MEMBER"/>
    <property type="match status" value="1"/>
</dbReference>
<evidence type="ECO:0000256" key="2">
    <source>
        <dbReference type="ARBA" id="ARBA00022722"/>
    </source>
</evidence>
<keyword evidence="9" id="KW-0238">DNA-binding</keyword>
<keyword evidence="3 15" id="KW-0547">Nucleotide-binding</keyword>
<dbReference type="GO" id="GO:0004386">
    <property type="term" value="F:helicase activity"/>
    <property type="evidence" value="ECO:0007669"/>
    <property type="project" value="UniProtKB-KW"/>
</dbReference>
<dbReference type="PROSITE" id="PS51217">
    <property type="entry name" value="UVRD_HELICASE_CTER"/>
    <property type="match status" value="1"/>
</dbReference>
<comment type="caution">
    <text evidence="19">The sequence shown here is derived from an EMBL/GenBank/DDBJ whole genome shotgun (WGS) entry which is preliminary data.</text>
</comment>
<feature type="binding site" evidence="15">
    <location>
        <begin position="62"/>
        <end position="69"/>
    </location>
    <ligand>
        <name>ATP</name>
        <dbReference type="ChEBI" id="CHEBI:30616"/>
    </ligand>
</feature>
<comment type="similarity">
    <text evidence="1">Belongs to the helicase family. UvrD subfamily.</text>
</comment>
<gene>
    <name evidence="19" type="ORF">GCM10022215_03230</name>
</gene>
<protein>
    <recommendedName>
        <fullName evidence="13">DNA 3'-5' helicase</fullName>
        <ecNumber evidence="13">5.6.2.4</ecNumber>
    </recommendedName>
</protein>
<evidence type="ECO:0000256" key="11">
    <source>
        <dbReference type="ARBA" id="ARBA00023235"/>
    </source>
</evidence>
<evidence type="ECO:0000256" key="15">
    <source>
        <dbReference type="PROSITE-ProRule" id="PRU00560"/>
    </source>
</evidence>
<evidence type="ECO:0000259" key="18">
    <source>
        <dbReference type="PROSITE" id="PS51217"/>
    </source>
</evidence>
<evidence type="ECO:0000256" key="12">
    <source>
        <dbReference type="ARBA" id="ARBA00034617"/>
    </source>
</evidence>
<dbReference type="Proteomes" id="UP001501495">
    <property type="component" value="Unassembled WGS sequence"/>
</dbReference>
<accession>A0ABP7XAJ8</accession>
<dbReference type="EC" id="5.6.2.4" evidence="13"/>
<dbReference type="SUPFAM" id="SSF52540">
    <property type="entry name" value="P-loop containing nucleoside triphosphate hydrolases"/>
    <property type="match status" value="1"/>
</dbReference>
<keyword evidence="20" id="KW-1185">Reference proteome</keyword>
<dbReference type="CDD" id="cd17932">
    <property type="entry name" value="DEXQc_UvrD"/>
    <property type="match status" value="1"/>
</dbReference>
<dbReference type="Gene3D" id="1.10.10.160">
    <property type="match status" value="1"/>
</dbReference>
<evidence type="ECO:0000256" key="10">
    <source>
        <dbReference type="ARBA" id="ARBA00023204"/>
    </source>
</evidence>
<dbReference type="Pfam" id="PF00580">
    <property type="entry name" value="UvrD-helicase"/>
    <property type="match status" value="1"/>
</dbReference>
<dbReference type="InterPro" id="IPR011604">
    <property type="entry name" value="PDDEXK-like_dom_sf"/>
</dbReference>
<evidence type="ECO:0000256" key="3">
    <source>
        <dbReference type="ARBA" id="ARBA00022741"/>
    </source>
</evidence>
<dbReference type="InterPro" id="IPR038726">
    <property type="entry name" value="PDDEXK_AddAB-type"/>
</dbReference>
<evidence type="ECO:0000256" key="7">
    <source>
        <dbReference type="ARBA" id="ARBA00022839"/>
    </source>
</evidence>
<organism evidence="19 20">
    <name type="scientific">Nocardioides fonticola</name>
    <dbReference type="NCBI Taxonomy" id="450363"/>
    <lineage>
        <taxon>Bacteria</taxon>
        <taxon>Bacillati</taxon>
        <taxon>Actinomycetota</taxon>
        <taxon>Actinomycetes</taxon>
        <taxon>Propionibacteriales</taxon>
        <taxon>Nocardioidaceae</taxon>
        <taxon>Nocardioides</taxon>
    </lineage>
</organism>
<dbReference type="Gene3D" id="3.40.50.300">
    <property type="entry name" value="P-loop containing nucleotide triphosphate hydrolases"/>
    <property type="match status" value="3"/>
</dbReference>
<feature type="compositionally biased region" description="Low complexity" evidence="16">
    <location>
        <begin position="23"/>
        <end position="34"/>
    </location>
</feature>
<sequence length="1129" mass="121209">MVPMSTTTPPAAASGRSRRSARPDAAPAPVLRAPAPAPAPPVLDEHQRRVVEHPGGPMLVLAGPGTGKTTTLVETIVERVEARGVDPASILALTFSRKAAEQLRDRVTARLGRTLGSPMAATFHSFAYGLIRRYAPADLYEGPLRLLSAPEQDVVLRDLLTDAPESVSWPPGLGRALGTRGFAREVGAVLARAREKGLDGEQLAALGREHALPEFVAAGLFLDQYLTVLDLQGATDYADLIRRAVLEAEAHRAELRAEISHVFVDEYQDTDPGQVALLRAIAGDGRDLVVVGDPHQSIYGFRGAEVRGILEFPAAFPHADGRPADVVALRTTRRFGPRVLVAAQRVAGRLGLPGSIPEEARVAFLSPVADPPPGAGAGRVVVRTFDTERAEAEHLADLLRRAHLEDGIAWHDMAVLVRSGRSSIPPLRRALGAAGVPVEVAADEVPLVRDPAVLPLLEALRAVVRRPVSDEAPGVAEADGGAGVTAAAAGEPDDLALTSVDGGRAEAMLLGPLGGMDASELRRLARLLRARERDEALEQERSPRPSRELVQACLAVPGFLDGLPGPEAARARALATLLATARADLDRGASPEEVLWTLWSGSTWSTRLRRAVDAGGSAARRAHRDLDAVCALFDLAARAAERRHHLGVRAFLDTLLEQQIPADTLAERGTRGSAVRLLTAHRSKGLEWRLVVVAHVQQETWPDLRRRTGLLGADRIGEHGLVPPISTRDLLVEERRLFYVACTRARERLVVTAVASPDDDGEQPSRFLDELGVTVESIQGRPRRPLSMDGVVAELRRTLADPDAAPGLRDAAARRLAVLAREVPQADPATWWGTRAASRSAAPVREPDRPIAVSATLLEGLQLCPTRWFLEREAGGVARAHQAANLGRVVHALAERVARGELEAAADEAGVEALMHEVDAVWDRLEFRTPWSKAREYDRVQAALARFLRWHHDNPRRLVAVEAAFETVVPLPSGERVRLRGYADRLELVASEEGSEGPPGPERVVVVDLKTGRSKPTGPAVERHLQLALYQYAVDHGALAAVEGVPADVVAEGAELVQLGLPDESEVAVVQAQAAHDEGGPERVELLRLLDDASAMLRSEVFPARAGEHCRDCGFVSLCPVRSAGPVIA</sequence>
<reference evidence="20" key="1">
    <citation type="journal article" date="2019" name="Int. J. Syst. Evol. Microbiol.">
        <title>The Global Catalogue of Microorganisms (GCM) 10K type strain sequencing project: providing services to taxonomists for standard genome sequencing and annotation.</title>
        <authorList>
            <consortium name="The Broad Institute Genomics Platform"/>
            <consortium name="The Broad Institute Genome Sequencing Center for Infectious Disease"/>
            <person name="Wu L."/>
            <person name="Ma J."/>
        </authorList>
    </citation>
    <scope>NUCLEOTIDE SEQUENCE [LARGE SCALE GENOMIC DNA]</scope>
    <source>
        <strain evidence="20">JCM 16703</strain>
    </source>
</reference>
<evidence type="ECO:0000259" key="17">
    <source>
        <dbReference type="PROSITE" id="PS51198"/>
    </source>
</evidence>
<dbReference type="PROSITE" id="PS51198">
    <property type="entry name" value="UVRD_HELICASE_ATP_BIND"/>
    <property type="match status" value="1"/>
</dbReference>
<evidence type="ECO:0000256" key="8">
    <source>
        <dbReference type="ARBA" id="ARBA00022840"/>
    </source>
</evidence>
<name>A0ABP7XAJ8_9ACTN</name>
<proteinExistence type="inferred from homology"/>
<comment type="catalytic activity">
    <reaction evidence="12">
        <text>Couples ATP hydrolysis with the unwinding of duplex DNA by translocating in the 3'-5' direction.</text>
        <dbReference type="EC" id="5.6.2.4"/>
    </reaction>
</comment>
<dbReference type="InterPro" id="IPR013986">
    <property type="entry name" value="DExx_box_DNA_helicase_dom_sf"/>
</dbReference>
<evidence type="ECO:0000256" key="4">
    <source>
        <dbReference type="ARBA" id="ARBA00022763"/>
    </source>
</evidence>
<feature type="domain" description="UvrD-like helicase ATP-binding" evidence="17">
    <location>
        <begin position="41"/>
        <end position="336"/>
    </location>
</feature>
<dbReference type="EMBL" id="BAAAZH010000001">
    <property type="protein sequence ID" value="GAA4109092.1"/>
    <property type="molecule type" value="Genomic_DNA"/>
</dbReference>
<evidence type="ECO:0000256" key="14">
    <source>
        <dbReference type="ARBA" id="ARBA00048988"/>
    </source>
</evidence>
<dbReference type="InterPro" id="IPR014017">
    <property type="entry name" value="DNA_helicase_UvrD-like_C"/>
</dbReference>
<evidence type="ECO:0000256" key="1">
    <source>
        <dbReference type="ARBA" id="ARBA00009922"/>
    </source>
</evidence>
<dbReference type="Pfam" id="PF12705">
    <property type="entry name" value="PDDEXK_1"/>
    <property type="match status" value="1"/>
</dbReference>
<dbReference type="PANTHER" id="PTHR11070:SF59">
    <property type="entry name" value="DNA 3'-5' HELICASE"/>
    <property type="match status" value="1"/>
</dbReference>
<dbReference type="InterPro" id="IPR014016">
    <property type="entry name" value="UvrD-like_ATP-bd"/>
</dbReference>
<evidence type="ECO:0000256" key="5">
    <source>
        <dbReference type="ARBA" id="ARBA00022801"/>
    </source>
</evidence>
<comment type="catalytic activity">
    <reaction evidence="14">
        <text>ATP + H2O = ADP + phosphate + H(+)</text>
        <dbReference type="Rhea" id="RHEA:13065"/>
        <dbReference type="ChEBI" id="CHEBI:15377"/>
        <dbReference type="ChEBI" id="CHEBI:15378"/>
        <dbReference type="ChEBI" id="CHEBI:30616"/>
        <dbReference type="ChEBI" id="CHEBI:43474"/>
        <dbReference type="ChEBI" id="CHEBI:456216"/>
        <dbReference type="EC" id="5.6.2.4"/>
    </reaction>
</comment>
<dbReference type="Pfam" id="PF13361">
    <property type="entry name" value="UvrD_C"/>
    <property type="match status" value="1"/>
</dbReference>
<feature type="region of interest" description="Disordered" evidence="16">
    <location>
        <begin position="1"/>
        <end position="41"/>
    </location>
</feature>
<keyword evidence="2" id="KW-0540">Nuclease</keyword>
<evidence type="ECO:0000256" key="9">
    <source>
        <dbReference type="ARBA" id="ARBA00023125"/>
    </source>
</evidence>
<evidence type="ECO:0000256" key="16">
    <source>
        <dbReference type="SAM" id="MobiDB-lite"/>
    </source>
</evidence>
<evidence type="ECO:0000313" key="20">
    <source>
        <dbReference type="Proteomes" id="UP001501495"/>
    </source>
</evidence>
<keyword evidence="11" id="KW-0413">Isomerase</keyword>
<feature type="domain" description="UvrD-like helicase C-terminal" evidence="18">
    <location>
        <begin position="337"/>
        <end position="685"/>
    </location>
</feature>
<dbReference type="InterPro" id="IPR027417">
    <property type="entry name" value="P-loop_NTPase"/>
</dbReference>
<evidence type="ECO:0000313" key="19">
    <source>
        <dbReference type="EMBL" id="GAA4109092.1"/>
    </source>
</evidence>
<keyword evidence="7" id="KW-0269">Exonuclease</keyword>
<keyword evidence="4" id="KW-0227">DNA damage</keyword>
<dbReference type="InterPro" id="IPR000212">
    <property type="entry name" value="DNA_helicase_UvrD/REP"/>
</dbReference>
<evidence type="ECO:0000256" key="6">
    <source>
        <dbReference type="ARBA" id="ARBA00022806"/>
    </source>
</evidence>
<keyword evidence="8 15" id="KW-0067">ATP-binding</keyword>
<dbReference type="Gene3D" id="3.90.320.10">
    <property type="match status" value="1"/>
</dbReference>
<keyword evidence="10" id="KW-0234">DNA repair</keyword>
<keyword evidence="6 15" id="KW-0347">Helicase</keyword>
<evidence type="ECO:0000256" key="13">
    <source>
        <dbReference type="ARBA" id="ARBA00034808"/>
    </source>
</evidence>